<evidence type="ECO:0000256" key="4">
    <source>
        <dbReference type="ARBA" id="ARBA00023136"/>
    </source>
</evidence>
<dbReference type="InterPro" id="IPR018499">
    <property type="entry name" value="Tetraspanin/Peripherin"/>
</dbReference>
<feature type="transmembrane region" description="Helical" evidence="6">
    <location>
        <begin position="12"/>
        <end position="33"/>
    </location>
</feature>
<dbReference type="Gene3D" id="1.10.1450.10">
    <property type="entry name" value="Tetraspanin"/>
    <property type="match status" value="1"/>
</dbReference>
<feature type="compositionally biased region" description="Polar residues" evidence="5">
    <location>
        <begin position="413"/>
        <end position="436"/>
    </location>
</feature>
<keyword evidence="2 6" id="KW-0812">Transmembrane</keyword>
<feature type="region of interest" description="Disordered" evidence="5">
    <location>
        <begin position="330"/>
        <end position="356"/>
    </location>
</feature>
<dbReference type="GO" id="GO:0016020">
    <property type="term" value="C:membrane"/>
    <property type="evidence" value="ECO:0007669"/>
    <property type="project" value="UniProtKB-SubCell"/>
</dbReference>
<evidence type="ECO:0000313" key="7">
    <source>
        <dbReference type="EMBL" id="CAF3449282.1"/>
    </source>
</evidence>
<feature type="region of interest" description="Disordered" evidence="5">
    <location>
        <begin position="290"/>
        <end position="309"/>
    </location>
</feature>
<reference evidence="8" key="1">
    <citation type="submission" date="2021-02" db="EMBL/GenBank/DDBJ databases">
        <authorList>
            <person name="Nowell W R."/>
        </authorList>
    </citation>
    <scope>NUCLEOTIDE SEQUENCE</scope>
</reference>
<evidence type="ECO:0000256" key="2">
    <source>
        <dbReference type="ARBA" id="ARBA00022692"/>
    </source>
</evidence>
<evidence type="ECO:0000256" key="3">
    <source>
        <dbReference type="ARBA" id="ARBA00022989"/>
    </source>
</evidence>
<name>A0A821AJH3_9BILA</name>
<feature type="transmembrane region" description="Helical" evidence="6">
    <location>
        <begin position="53"/>
        <end position="78"/>
    </location>
</feature>
<feature type="region of interest" description="Disordered" evidence="5">
    <location>
        <begin position="448"/>
        <end position="481"/>
    </location>
</feature>
<gene>
    <name evidence="7" type="ORF">KIK155_LOCUS12259</name>
    <name evidence="8" type="ORF">TOA249_LOCUS9059</name>
</gene>
<feature type="region of interest" description="Disordered" evidence="5">
    <location>
        <begin position="494"/>
        <end position="525"/>
    </location>
</feature>
<dbReference type="Pfam" id="PF00335">
    <property type="entry name" value="Tetraspanin"/>
    <property type="match status" value="1"/>
</dbReference>
<evidence type="ECO:0008006" key="10">
    <source>
        <dbReference type="Google" id="ProtNLM"/>
    </source>
</evidence>
<keyword evidence="3 6" id="KW-1133">Transmembrane helix</keyword>
<dbReference type="AlphaFoldDB" id="A0A821AJH3"/>
<dbReference type="EMBL" id="CAJNYV010001995">
    <property type="protein sequence ID" value="CAF3449282.1"/>
    <property type="molecule type" value="Genomic_DNA"/>
</dbReference>
<evidence type="ECO:0000256" key="1">
    <source>
        <dbReference type="ARBA" id="ARBA00004141"/>
    </source>
</evidence>
<evidence type="ECO:0000313" key="8">
    <source>
        <dbReference type="EMBL" id="CAF4577816.1"/>
    </source>
</evidence>
<dbReference type="CDD" id="cd03127">
    <property type="entry name" value="tetraspanin_LEL"/>
    <property type="match status" value="1"/>
</dbReference>
<sequence>MSKSTLTFVSKFSIILLCILGLIELGFALWTVLDQQYKTLAYNLADVGYIDLWILRYLSLCLFVSSIITLVMCLILVWGLYSAHVFLFIASTMLCSIVIGEFTISILTFTSKYETRLTLLEQLPKLVITYRQGTDERAKRALDKLQSTFRCCGSDGRLSYQNNVPLSCNMYSIGCLTRTMFFLESWMDVLAYILLFFSLIKLFIVLFFFSLLCLYQRNGRNRLKNNRNLINGSSAWRHSLSVDSSSGDNLSKAVLMPTTIINNDEHGNVEKRSVIQNEYDTAAAAAAAATSSSSSSNQRTQNTSMILPPSSAAYNNALAIAYEPYASRKLSSISERTEKSETDESEPDNTRLKNLNSQRKAIITSVYPKQYLPLLSKQLPIVKSRRKHVREDDNDSGVERSSSEKSFDDQQKSHVNNSTIANPTANSKQTNNKSSNLLGFSNVFITSSSQKETKDDHVPSTDIIMPRPILKKSSPHSSPDRIIIDFRDQKNLSSTYTNTSPLLYKIPKPIPRSTLKQSKQDESLV</sequence>
<evidence type="ECO:0000256" key="6">
    <source>
        <dbReference type="SAM" id="Phobius"/>
    </source>
</evidence>
<evidence type="ECO:0000256" key="5">
    <source>
        <dbReference type="SAM" id="MobiDB-lite"/>
    </source>
</evidence>
<dbReference type="Proteomes" id="UP000663865">
    <property type="component" value="Unassembled WGS sequence"/>
</dbReference>
<feature type="transmembrane region" description="Helical" evidence="6">
    <location>
        <begin position="85"/>
        <end position="109"/>
    </location>
</feature>
<feature type="compositionally biased region" description="Basic and acidic residues" evidence="5">
    <location>
        <begin position="397"/>
        <end position="412"/>
    </location>
</feature>
<comment type="subcellular location">
    <subcellularLocation>
        <location evidence="1">Membrane</location>
        <topology evidence="1">Multi-pass membrane protein</topology>
    </subcellularLocation>
</comment>
<feature type="region of interest" description="Disordered" evidence="5">
    <location>
        <begin position="384"/>
        <end position="436"/>
    </location>
</feature>
<evidence type="ECO:0000313" key="9">
    <source>
        <dbReference type="Proteomes" id="UP000663838"/>
    </source>
</evidence>
<dbReference type="Proteomes" id="UP000663838">
    <property type="component" value="Unassembled WGS sequence"/>
</dbReference>
<comment type="caution">
    <text evidence="8">The sequence shown here is derived from an EMBL/GenBank/DDBJ whole genome shotgun (WGS) entry which is preliminary data.</text>
</comment>
<accession>A0A821AJH3</accession>
<dbReference type="EMBL" id="CAJOBS010000442">
    <property type="protein sequence ID" value="CAF4577816.1"/>
    <property type="molecule type" value="Genomic_DNA"/>
</dbReference>
<organism evidence="8 9">
    <name type="scientific">Rotaria socialis</name>
    <dbReference type="NCBI Taxonomy" id="392032"/>
    <lineage>
        <taxon>Eukaryota</taxon>
        <taxon>Metazoa</taxon>
        <taxon>Spiralia</taxon>
        <taxon>Gnathifera</taxon>
        <taxon>Rotifera</taxon>
        <taxon>Eurotatoria</taxon>
        <taxon>Bdelloidea</taxon>
        <taxon>Philodinida</taxon>
        <taxon>Philodinidae</taxon>
        <taxon>Rotaria</taxon>
    </lineage>
</organism>
<keyword evidence="4 6" id="KW-0472">Membrane</keyword>
<protein>
    <recommendedName>
        <fullName evidence="10">Tetraspanin</fullName>
    </recommendedName>
</protein>
<feature type="transmembrane region" description="Helical" evidence="6">
    <location>
        <begin position="189"/>
        <end position="215"/>
    </location>
</feature>
<dbReference type="InterPro" id="IPR008952">
    <property type="entry name" value="Tetraspanin_EC2_sf"/>
</dbReference>
<proteinExistence type="predicted"/>
<dbReference type="SUPFAM" id="SSF48652">
    <property type="entry name" value="Tetraspanin"/>
    <property type="match status" value="1"/>
</dbReference>